<keyword evidence="3" id="KW-1185">Reference proteome</keyword>
<keyword evidence="1" id="KW-1133">Transmembrane helix</keyword>
<dbReference type="AlphaFoldDB" id="A0A2A2H674"/>
<evidence type="ECO:0000313" key="2">
    <source>
        <dbReference type="EMBL" id="PAV04763.1"/>
    </source>
</evidence>
<evidence type="ECO:0000256" key="1">
    <source>
        <dbReference type="SAM" id="Phobius"/>
    </source>
</evidence>
<sequence>MPYLVCEKCREYYRIEDWETPDEYSDRCECGGKLHFYDYIPLNKAYIRLRCGFEGRIGSSDEGWLFCPQCQYEYFLKDECPICGFKDKLLKQKYPNLFGTAYKCPNCGNKFGILYQKSKSNLDYSFLIRNVGQLIIMLVLALLIIFNVKF</sequence>
<comment type="caution">
    <text evidence="2">The sequence shown here is derived from an EMBL/GenBank/DDBJ whole genome shotgun (WGS) entry which is preliminary data.</text>
</comment>
<gene>
    <name evidence="2" type="ORF">ASJ80_10640</name>
</gene>
<organism evidence="2 3">
    <name type="scientific">Methanobacterium bryantii</name>
    <dbReference type="NCBI Taxonomy" id="2161"/>
    <lineage>
        <taxon>Archaea</taxon>
        <taxon>Methanobacteriati</taxon>
        <taxon>Methanobacteriota</taxon>
        <taxon>Methanomada group</taxon>
        <taxon>Methanobacteria</taxon>
        <taxon>Methanobacteriales</taxon>
        <taxon>Methanobacteriaceae</taxon>
        <taxon>Methanobacterium</taxon>
    </lineage>
</organism>
<reference evidence="2 3" key="1">
    <citation type="journal article" date="2017" name="BMC Genomics">
        <title>Genomic analysis of methanogenic archaea reveals a shift towards energy conservation.</title>
        <authorList>
            <person name="Gilmore S.P."/>
            <person name="Henske J.K."/>
            <person name="Sexton J.A."/>
            <person name="Solomon K.V."/>
            <person name="Seppala S."/>
            <person name="Yoo J.I."/>
            <person name="Huyett L.M."/>
            <person name="Pressman A."/>
            <person name="Cogan J.Z."/>
            <person name="Kivenson V."/>
            <person name="Peng X."/>
            <person name="Tan Y."/>
            <person name="Valentine D.L."/>
            <person name="O'Malley M.A."/>
        </authorList>
    </citation>
    <scope>NUCLEOTIDE SEQUENCE [LARGE SCALE GENOMIC DNA]</scope>
    <source>
        <strain evidence="2 3">M.o.H.</strain>
    </source>
</reference>
<keyword evidence="1" id="KW-0472">Membrane</keyword>
<protein>
    <submittedName>
        <fullName evidence="2">Uncharacterized protein</fullName>
    </submittedName>
</protein>
<feature type="transmembrane region" description="Helical" evidence="1">
    <location>
        <begin position="126"/>
        <end position="146"/>
    </location>
</feature>
<evidence type="ECO:0000313" key="3">
    <source>
        <dbReference type="Proteomes" id="UP000217784"/>
    </source>
</evidence>
<keyword evidence="1" id="KW-0812">Transmembrane</keyword>
<dbReference type="RefSeq" id="WP_069582144.1">
    <property type="nucleotide sequence ID" value="NZ_LMVM01000012.1"/>
</dbReference>
<name>A0A2A2H674_METBR</name>
<accession>A0A2A2H674</accession>
<dbReference type="EMBL" id="LMVM01000012">
    <property type="protein sequence ID" value="PAV04763.1"/>
    <property type="molecule type" value="Genomic_DNA"/>
</dbReference>
<proteinExistence type="predicted"/>
<dbReference type="Proteomes" id="UP000217784">
    <property type="component" value="Unassembled WGS sequence"/>
</dbReference>
<dbReference type="OrthoDB" id="70331at2157"/>